<dbReference type="SUPFAM" id="SSF160544">
    <property type="entry name" value="EscU C-terminal domain-like"/>
    <property type="match status" value="1"/>
</dbReference>
<evidence type="ECO:0000256" key="1">
    <source>
        <dbReference type="ARBA" id="ARBA00010690"/>
    </source>
</evidence>
<dbReference type="AlphaFoldDB" id="A0A2S9IMN1"/>
<dbReference type="Pfam" id="PF01312">
    <property type="entry name" value="Bac_export_2"/>
    <property type="match status" value="1"/>
</dbReference>
<evidence type="ECO:0000256" key="2">
    <source>
        <dbReference type="SAM" id="MobiDB-lite"/>
    </source>
</evidence>
<evidence type="ECO:0000313" key="4">
    <source>
        <dbReference type="EMBL" id="PRD41742.1"/>
    </source>
</evidence>
<evidence type="ECO:0000313" key="5">
    <source>
        <dbReference type="Proteomes" id="UP000239434"/>
    </source>
</evidence>
<proteinExistence type="inferred from homology"/>
<dbReference type="Proteomes" id="UP000239434">
    <property type="component" value="Unassembled WGS sequence"/>
</dbReference>
<dbReference type="GO" id="GO:0009306">
    <property type="term" value="P:protein secretion"/>
    <property type="evidence" value="ECO:0007669"/>
    <property type="project" value="InterPro"/>
</dbReference>
<keyword evidence="3" id="KW-0472">Membrane</keyword>
<reference evidence="4 5" key="1">
    <citation type="submission" date="2018-02" db="EMBL/GenBank/DDBJ databases">
        <title>The draft genome of Phyllobacterium sp. 1N-3.</title>
        <authorList>
            <person name="Liu L."/>
            <person name="Li L."/>
            <person name="Zhang X."/>
            <person name="Wang T."/>
            <person name="Liang L."/>
        </authorList>
    </citation>
    <scope>NUCLEOTIDE SEQUENCE [LARGE SCALE GENOMIC DNA]</scope>
    <source>
        <strain evidence="4 5">1N-3</strain>
    </source>
</reference>
<keyword evidence="3" id="KW-0812">Transmembrane</keyword>
<dbReference type="InterPro" id="IPR006135">
    <property type="entry name" value="T3SS_substrate_exporter"/>
</dbReference>
<comment type="similarity">
    <text evidence="1">Belongs to the type III secretion exporter family.</text>
</comment>
<name>A0A2S9IMN1_9HYPH</name>
<protein>
    <submittedName>
        <fullName evidence="4">Translocation protein in type III secretion system, RhcU</fullName>
    </submittedName>
</protein>
<dbReference type="PRINTS" id="PR00950">
    <property type="entry name" value="TYPE3IMSPROT"/>
</dbReference>
<feature type="transmembrane region" description="Helical" evidence="3">
    <location>
        <begin position="32"/>
        <end position="50"/>
    </location>
</feature>
<feature type="transmembrane region" description="Helical" evidence="3">
    <location>
        <begin position="187"/>
        <end position="210"/>
    </location>
</feature>
<dbReference type="RefSeq" id="WP_105743700.1">
    <property type="nucleotide sequence ID" value="NZ_PVBR01000017.1"/>
</dbReference>
<comment type="caution">
    <text evidence="4">The sequence shown here is derived from an EMBL/GenBank/DDBJ whole genome shotgun (WGS) entry which is preliminary data.</text>
</comment>
<feature type="transmembrane region" description="Helical" evidence="3">
    <location>
        <begin position="86"/>
        <end position="109"/>
    </location>
</feature>
<dbReference type="EMBL" id="PVBR01000017">
    <property type="protein sequence ID" value="PRD41742.1"/>
    <property type="molecule type" value="Genomic_DNA"/>
</dbReference>
<dbReference type="PANTHER" id="PTHR30531:SF12">
    <property type="entry name" value="FLAGELLAR BIOSYNTHETIC PROTEIN FLHB"/>
    <property type="match status" value="1"/>
</dbReference>
<accession>A0A2S9IMN1</accession>
<feature type="transmembrane region" description="Helical" evidence="3">
    <location>
        <begin position="148"/>
        <end position="167"/>
    </location>
</feature>
<evidence type="ECO:0000256" key="3">
    <source>
        <dbReference type="SAM" id="Phobius"/>
    </source>
</evidence>
<gene>
    <name evidence="4" type="ORF">C5748_19980</name>
</gene>
<dbReference type="Gene3D" id="3.40.1690.10">
    <property type="entry name" value="secretion proteins EscU"/>
    <property type="match status" value="1"/>
</dbReference>
<sequence>MSGTSEEKSLPASDKKIRDAREKGQVSKSQDLVAGTVMFASITYLAFALMSEQRKIEELVDLVARRVHVDPFAELWPTVLTLAGGILMGLAVPLLAVTIAAIVLTNLVVMRGFVFSTTPITPNFEHINPVSGAKRIFSMRSVVEFLKALFKVAVLATAFVIVFRMGLQALMQSSACGAPCVMNTFKALLQPLIITAVIAFFVVGLIDVLVQNWLFKRDMKMTKSEQKRERRDADGDPAILQQRQKQRREMQAYATKTGLMNASLLVGSPEGWTVGIRYVRGETPVPMIACRANPGQSRTMITEALLTGIPVIRDTQLADAIARSAQTGEPVPEKMFQRVADLLVAAKLI</sequence>
<feature type="region of interest" description="Disordered" evidence="2">
    <location>
        <begin position="1"/>
        <end position="23"/>
    </location>
</feature>
<dbReference type="InterPro" id="IPR029025">
    <property type="entry name" value="T3SS_substrate_exporter_C"/>
</dbReference>
<dbReference type="GO" id="GO:0005886">
    <property type="term" value="C:plasma membrane"/>
    <property type="evidence" value="ECO:0007669"/>
    <property type="project" value="TreeGrafter"/>
</dbReference>
<dbReference type="PANTHER" id="PTHR30531">
    <property type="entry name" value="FLAGELLAR BIOSYNTHETIC PROTEIN FLHB"/>
    <property type="match status" value="1"/>
</dbReference>
<organism evidence="4 5">
    <name type="scientific">Phyllobacterium phragmitis</name>
    <dbReference type="NCBI Taxonomy" id="2670329"/>
    <lineage>
        <taxon>Bacteria</taxon>
        <taxon>Pseudomonadati</taxon>
        <taxon>Pseudomonadota</taxon>
        <taxon>Alphaproteobacteria</taxon>
        <taxon>Hyphomicrobiales</taxon>
        <taxon>Phyllobacteriaceae</taxon>
        <taxon>Phyllobacterium</taxon>
    </lineage>
</organism>
<keyword evidence="5" id="KW-1185">Reference proteome</keyword>
<keyword evidence="3" id="KW-1133">Transmembrane helix</keyword>